<dbReference type="Pfam" id="PF00155">
    <property type="entry name" value="Aminotran_1_2"/>
    <property type="match status" value="1"/>
</dbReference>
<evidence type="ECO:0000259" key="8">
    <source>
        <dbReference type="Pfam" id="PF00155"/>
    </source>
</evidence>
<evidence type="ECO:0000256" key="1">
    <source>
        <dbReference type="ARBA" id="ARBA00001933"/>
    </source>
</evidence>
<comment type="cofactor">
    <cofactor evidence="1 7">
        <name>pyridoxal 5'-phosphate</name>
        <dbReference type="ChEBI" id="CHEBI:597326"/>
    </cofactor>
</comment>
<dbReference type="EC" id="2.6.1.-" evidence="7"/>
<evidence type="ECO:0000256" key="4">
    <source>
        <dbReference type="ARBA" id="ARBA00022679"/>
    </source>
</evidence>
<keyword evidence="3 7" id="KW-0032">Aminotransferase</keyword>
<dbReference type="Gene3D" id="3.90.1150.10">
    <property type="entry name" value="Aspartate Aminotransferase, domain 1"/>
    <property type="match status" value="1"/>
</dbReference>
<comment type="similarity">
    <text evidence="2 7">Belongs to the class-I pyridoxal-phosphate-dependent aminotransferase family.</text>
</comment>
<comment type="catalytic activity">
    <reaction evidence="6">
        <text>L-aspartate + 2-oxoglutarate = oxaloacetate + L-glutamate</text>
        <dbReference type="Rhea" id="RHEA:21824"/>
        <dbReference type="ChEBI" id="CHEBI:16452"/>
        <dbReference type="ChEBI" id="CHEBI:16810"/>
        <dbReference type="ChEBI" id="CHEBI:29985"/>
        <dbReference type="ChEBI" id="CHEBI:29991"/>
        <dbReference type="EC" id="2.6.1.1"/>
    </reaction>
</comment>
<dbReference type="InterPro" id="IPR004839">
    <property type="entry name" value="Aminotransferase_I/II_large"/>
</dbReference>
<dbReference type="EMBL" id="JAUSWH010000029">
    <property type="protein sequence ID" value="MDQ0458320.1"/>
    <property type="molecule type" value="Genomic_DNA"/>
</dbReference>
<evidence type="ECO:0000313" key="10">
    <source>
        <dbReference type="Proteomes" id="UP001235269"/>
    </source>
</evidence>
<dbReference type="RefSeq" id="WP_307160410.1">
    <property type="nucleotide sequence ID" value="NZ_JAUSWH010000029.1"/>
</dbReference>
<dbReference type="GO" id="GO:0004069">
    <property type="term" value="F:L-aspartate:2-oxoglutarate aminotransferase activity"/>
    <property type="evidence" value="ECO:0007669"/>
    <property type="project" value="UniProtKB-EC"/>
</dbReference>
<gene>
    <name evidence="9" type="ORF">QO005_004681</name>
</gene>
<dbReference type="PANTHER" id="PTHR46383:SF1">
    <property type="entry name" value="ASPARTATE AMINOTRANSFERASE"/>
    <property type="match status" value="1"/>
</dbReference>
<evidence type="ECO:0000256" key="5">
    <source>
        <dbReference type="ARBA" id="ARBA00022898"/>
    </source>
</evidence>
<dbReference type="InterPro" id="IPR015422">
    <property type="entry name" value="PyrdxlP-dep_Trfase_small"/>
</dbReference>
<dbReference type="PANTHER" id="PTHR46383">
    <property type="entry name" value="ASPARTATE AMINOTRANSFERASE"/>
    <property type="match status" value="1"/>
</dbReference>
<proteinExistence type="inferred from homology"/>
<keyword evidence="4 7" id="KW-0808">Transferase</keyword>
<dbReference type="InterPro" id="IPR015424">
    <property type="entry name" value="PyrdxlP-dep_Trfase"/>
</dbReference>
<dbReference type="InterPro" id="IPR050596">
    <property type="entry name" value="AspAT/PAT-like"/>
</dbReference>
<comment type="caution">
    <text evidence="9">The sequence shown here is derived from an EMBL/GenBank/DDBJ whole genome shotgun (WGS) entry which is preliminary data.</text>
</comment>
<keyword evidence="10" id="KW-1185">Reference proteome</keyword>
<dbReference type="Gene3D" id="3.40.640.10">
    <property type="entry name" value="Type I PLP-dependent aspartate aminotransferase-like (Major domain)"/>
    <property type="match status" value="1"/>
</dbReference>
<feature type="domain" description="Aminotransferase class I/classII large" evidence="8">
    <location>
        <begin position="33"/>
        <end position="393"/>
    </location>
</feature>
<dbReference type="Proteomes" id="UP001235269">
    <property type="component" value="Unassembled WGS sequence"/>
</dbReference>
<evidence type="ECO:0000256" key="6">
    <source>
        <dbReference type="ARBA" id="ARBA00049185"/>
    </source>
</evidence>
<evidence type="ECO:0000256" key="2">
    <source>
        <dbReference type="ARBA" id="ARBA00007441"/>
    </source>
</evidence>
<accession>A0ABU0IJ96</accession>
<sequence length="402" mass="43271">MSTNLARRVNEMKPSASIAAKKKVTELQAAGHQIIDFTVGEPDLDTPGHVIDAAVQAMRNGETHYTATPGTPALRAAIVSKFLRENNIRYGVDNIVVGSGAKQIILSAFEATLDEGDEVIIPAPFWVSYPDMVKLYGGRPVIVTCGQADGFKLTPEALDAAITAKSRWLVLNSPNNPTGAVYTESELKGLADVLIQHPQLLVLTDDIYEHILFNDLKFTNIVQADPKLIDRTLVVNGMSKAYAMTGWRVGYGAGPVDLINAIVKLLGQSTTCASSISQAAAVAALDGKQTFVTSARAEYLRRRNRMFELLSAIPGFTVTPPDGAFYLYPCVEELIDLRTPQGQVLATDLDVSLYLLEEAKVAVLDGTAYGLSPYLRLSFATSQSAIEAGCEKIAAAVAKLRP</sequence>
<evidence type="ECO:0000256" key="3">
    <source>
        <dbReference type="ARBA" id="ARBA00022576"/>
    </source>
</evidence>
<evidence type="ECO:0000313" key="9">
    <source>
        <dbReference type="EMBL" id="MDQ0458320.1"/>
    </source>
</evidence>
<name>A0ABU0IJ96_9HYPH</name>
<dbReference type="InterPro" id="IPR004838">
    <property type="entry name" value="NHTrfase_class1_PyrdxlP-BS"/>
</dbReference>
<protein>
    <recommendedName>
        <fullName evidence="7">Aminotransferase</fullName>
        <ecNumber evidence="7">2.6.1.-</ecNumber>
    </recommendedName>
</protein>
<dbReference type="CDD" id="cd00609">
    <property type="entry name" value="AAT_like"/>
    <property type="match status" value="1"/>
</dbReference>
<organism evidence="9 10">
    <name type="scientific">Rhizobium paknamense</name>
    <dbReference type="NCBI Taxonomy" id="1206817"/>
    <lineage>
        <taxon>Bacteria</taxon>
        <taxon>Pseudomonadati</taxon>
        <taxon>Pseudomonadota</taxon>
        <taxon>Alphaproteobacteria</taxon>
        <taxon>Hyphomicrobiales</taxon>
        <taxon>Rhizobiaceae</taxon>
        <taxon>Rhizobium/Agrobacterium group</taxon>
        <taxon>Rhizobium</taxon>
    </lineage>
</organism>
<reference evidence="9 10" key="1">
    <citation type="submission" date="2023-07" db="EMBL/GenBank/DDBJ databases">
        <title>Genomic Encyclopedia of Type Strains, Phase IV (KMG-IV): sequencing the most valuable type-strain genomes for metagenomic binning, comparative biology and taxonomic classification.</title>
        <authorList>
            <person name="Goeker M."/>
        </authorList>
    </citation>
    <scope>NUCLEOTIDE SEQUENCE [LARGE SCALE GENOMIC DNA]</scope>
    <source>
        <strain evidence="9 10">DSM 100301</strain>
    </source>
</reference>
<dbReference type="PROSITE" id="PS00105">
    <property type="entry name" value="AA_TRANSFER_CLASS_1"/>
    <property type="match status" value="1"/>
</dbReference>
<dbReference type="SUPFAM" id="SSF53383">
    <property type="entry name" value="PLP-dependent transferases"/>
    <property type="match status" value="1"/>
</dbReference>
<evidence type="ECO:0000256" key="7">
    <source>
        <dbReference type="RuleBase" id="RU000481"/>
    </source>
</evidence>
<dbReference type="InterPro" id="IPR015421">
    <property type="entry name" value="PyrdxlP-dep_Trfase_major"/>
</dbReference>
<keyword evidence="5" id="KW-0663">Pyridoxal phosphate</keyword>